<sequence>MSAMPHATVSPFTAIDSHAHVFNRGLSLAAERRYAPTYDAPLDDYLAMLAGHGFSHGVLVQPSFLGTDNRYLLAALNSAPRQLRGVVMLERDADRASLEQMHQAGVRGVRLNLMGQALPDLRDAAWRPLLEHIAALGWHVELHRQVADIPALVNALHPYGVKIVIDHFGRPDARLGLGQPGFAEMLTLGGQGRVWVKVSGIYRLGGSATQNLLFARQALGMLEAHYGADRLLWGSDWPHTQHESVVNFTGVVEQFEALGCSTALRQALLVDTARALFDFQ</sequence>
<dbReference type="Proteomes" id="UP001577047">
    <property type="component" value="Unassembled WGS sequence"/>
</dbReference>
<accession>A0ABV4Z825</accession>
<dbReference type="InterPro" id="IPR052358">
    <property type="entry name" value="Aro_Compnd_Degr_Hydrolases"/>
</dbReference>
<dbReference type="InterPro" id="IPR006680">
    <property type="entry name" value="Amidohydro-rel"/>
</dbReference>
<dbReference type="Pfam" id="PF04909">
    <property type="entry name" value="Amidohydro_2"/>
    <property type="match status" value="1"/>
</dbReference>
<dbReference type="PANTHER" id="PTHR35563:SF2">
    <property type="entry name" value="BARREL METAL-DEPENDENT HYDROLASE, PUTATIVE (AFU_ORTHOLOGUE AFUA_1G16240)-RELATED"/>
    <property type="match status" value="1"/>
</dbReference>
<name>A0ABV4Z825_9PSED</name>
<evidence type="ECO:0000313" key="2">
    <source>
        <dbReference type="EMBL" id="MFB3800505.1"/>
    </source>
</evidence>
<dbReference type="RefSeq" id="WP_369811415.1">
    <property type="nucleotide sequence ID" value="NZ_JAUQOQ010000003.1"/>
</dbReference>
<comment type="caution">
    <text evidence="2">The sequence shown here is derived from an EMBL/GenBank/DDBJ whole genome shotgun (WGS) entry which is preliminary data.</text>
</comment>
<protein>
    <submittedName>
        <fullName evidence="2">Amidohydrolase</fullName>
    </submittedName>
</protein>
<feature type="domain" description="Amidohydrolase-related" evidence="1">
    <location>
        <begin position="15"/>
        <end position="279"/>
    </location>
</feature>
<keyword evidence="3" id="KW-1185">Reference proteome</keyword>
<organism evidence="2 3">
    <name type="scientific">Pseudomonas boreofloridensis</name>
    <dbReference type="NCBI Taxonomy" id="3064348"/>
    <lineage>
        <taxon>Bacteria</taxon>
        <taxon>Pseudomonadati</taxon>
        <taxon>Pseudomonadota</taxon>
        <taxon>Gammaproteobacteria</taxon>
        <taxon>Pseudomonadales</taxon>
        <taxon>Pseudomonadaceae</taxon>
        <taxon>Pseudomonas</taxon>
    </lineage>
</organism>
<dbReference type="SUPFAM" id="SSF51556">
    <property type="entry name" value="Metallo-dependent hydrolases"/>
    <property type="match status" value="1"/>
</dbReference>
<proteinExistence type="predicted"/>
<dbReference type="InterPro" id="IPR032466">
    <property type="entry name" value="Metal_Hydrolase"/>
</dbReference>
<evidence type="ECO:0000313" key="3">
    <source>
        <dbReference type="Proteomes" id="UP001577047"/>
    </source>
</evidence>
<gene>
    <name evidence="2" type="ORF">ACE1YR_08640</name>
</gene>
<dbReference type="EMBL" id="JBHFXX010000006">
    <property type="protein sequence ID" value="MFB3800505.1"/>
    <property type="molecule type" value="Genomic_DNA"/>
</dbReference>
<dbReference type="PANTHER" id="PTHR35563">
    <property type="entry name" value="BARREL METAL-DEPENDENT HYDROLASE, PUTATIVE (AFU_ORTHOLOGUE AFUA_1G16240)-RELATED"/>
    <property type="match status" value="1"/>
</dbReference>
<dbReference type="Gene3D" id="3.20.20.140">
    <property type="entry name" value="Metal-dependent hydrolases"/>
    <property type="match status" value="1"/>
</dbReference>
<reference evidence="2 3" key="1">
    <citation type="submission" date="2024-09" db="EMBL/GenBank/DDBJ databases">
        <authorList>
            <person name="Fullem K."/>
        </authorList>
    </citation>
    <scope>NUCLEOTIDE SEQUENCE [LARGE SCALE GENOMIC DNA]</scope>
    <source>
        <strain evidence="3">K1(2024)</strain>
    </source>
</reference>
<evidence type="ECO:0000259" key="1">
    <source>
        <dbReference type="Pfam" id="PF04909"/>
    </source>
</evidence>